<name>A0AA37SUR7_9ALTE</name>
<dbReference type="InterPro" id="IPR013658">
    <property type="entry name" value="SGL"/>
</dbReference>
<comment type="caution">
    <text evidence="2">The sequence shown here is derived from an EMBL/GenBank/DDBJ whole genome shotgun (WGS) entry which is preliminary data.</text>
</comment>
<dbReference type="InterPro" id="IPR051262">
    <property type="entry name" value="SMP-30/CGR1_Lactonase"/>
</dbReference>
<evidence type="ECO:0000313" key="2">
    <source>
        <dbReference type="EMBL" id="GLR69522.1"/>
    </source>
</evidence>
<evidence type="ECO:0000313" key="3">
    <source>
        <dbReference type="Proteomes" id="UP001156601"/>
    </source>
</evidence>
<dbReference type="Proteomes" id="UP001156601">
    <property type="component" value="Unassembled WGS sequence"/>
</dbReference>
<dbReference type="Pfam" id="PF08450">
    <property type="entry name" value="SGL"/>
    <property type="match status" value="1"/>
</dbReference>
<evidence type="ECO:0000259" key="1">
    <source>
        <dbReference type="Pfam" id="PF08450"/>
    </source>
</evidence>
<keyword evidence="3" id="KW-1185">Reference proteome</keyword>
<reference evidence="2" key="1">
    <citation type="journal article" date="2014" name="Int. J. Syst. Evol. Microbiol.">
        <title>Complete genome sequence of Corynebacterium casei LMG S-19264T (=DSM 44701T), isolated from a smear-ripened cheese.</title>
        <authorList>
            <consortium name="US DOE Joint Genome Institute (JGI-PGF)"/>
            <person name="Walter F."/>
            <person name="Albersmeier A."/>
            <person name="Kalinowski J."/>
            <person name="Ruckert C."/>
        </authorList>
    </citation>
    <scope>NUCLEOTIDE SEQUENCE</scope>
    <source>
        <strain evidence="2">NBRC 110023</strain>
    </source>
</reference>
<reference evidence="2" key="2">
    <citation type="submission" date="2023-01" db="EMBL/GenBank/DDBJ databases">
        <title>Draft genome sequence of Agaribacter marinus strain NBRC 110023.</title>
        <authorList>
            <person name="Sun Q."/>
            <person name="Mori K."/>
        </authorList>
    </citation>
    <scope>NUCLEOTIDE SEQUENCE</scope>
    <source>
        <strain evidence="2">NBRC 110023</strain>
    </source>
</reference>
<dbReference type="RefSeq" id="WP_284215851.1">
    <property type="nucleotide sequence ID" value="NZ_BSOT01000005.1"/>
</dbReference>
<dbReference type="Gene3D" id="2.120.10.30">
    <property type="entry name" value="TolB, C-terminal domain"/>
    <property type="match status" value="1"/>
</dbReference>
<dbReference type="EMBL" id="BSOT01000005">
    <property type="protein sequence ID" value="GLR69522.1"/>
    <property type="molecule type" value="Genomic_DNA"/>
</dbReference>
<protein>
    <recommendedName>
        <fullName evidence="1">SMP-30/Gluconolactonase/LRE-like region domain-containing protein</fullName>
    </recommendedName>
</protein>
<proteinExistence type="predicted"/>
<sequence length="323" mass="35561">MSSINLFEKEIEHVGIGLHRPECVLTQRNGDIYVSDFRGGVTQISHTGEQHLLAGKCADVKEGILQTNGFAIKGDDSFLIAHLGAEEGGVFELTREGQVSPFLQTIGGIDLPPTNFVHIDHQARIWITVSTRQQPRAKGYSPLCNDGFIILVENNNATVVADGIGYTNECWVTPDGKFLYANATFTRELFRWDITDSGQLINKQLFATFREGTFPDGLVGDISGNLWVTSIISNRVIRISPNGACEVYLEISDDTHIANAEKAYQDYAMGREHLGSNPAQLKNISSLAFGGKHGDDMYLGCLLDQRIIKIPSTGFVGHKPVHW</sequence>
<feature type="domain" description="SMP-30/Gluconolactonase/LRE-like region" evidence="1">
    <location>
        <begin position="61"/>
        <end position="244"/>
    </location>
</feature>
<dbReference type="SUPFAM" id="SSF63829">
    <property type="entry name" value="Calcium-dependent phosphotriesterase"/>
    <property type="match status" value="1"/>
</dbReference>
<dbReference type="AlphaFoldDB" id="A0AA37SUR7"/>
<dbReference type="PANTHER" id="PTHR47572">
    <property type="entry name" value="LIPOPROTEIN-RELATED"/>
    <property type="match status" value="1"/>
</dbReference>
<organism evidence="2 3">
    <name type="scientific">Agaribacter marinus</name>
    <dbReference type="NCBI Taxonomy" id="1431249"/>
    <lineage>
        <taxon>Bacteria</taxon>
        <taxon>Pseudomonadati</taxon>
        <taxon>Pseudomonadota</taxon>
        <taxon>Gammaproteobacteria</taxon>
        <taxon>Alteromonadales</taxon>
        <taxon>Alteromonadaceae</taxon>
        <taxon>Agaribacter</taxon>
    </lineage>
</organism>
<dbReference type="InterPro" id="IPR011042">
    <property type="entry name" value="6-blade_b-propeller_TolB-like"/>
</dbReference>
<gene>
    <name evidence="2" type="ORF">GCM10007852_04300</name>
</gene>
<accession>A0AA37SUR7</accession>
<dbReference type="PANTHER" id="PTHR47572:SF5">
    <property type="entry name" value="BLR2277 PROTEIN"/>
    <property type="match status" value="1"/>
</dbReference>